<keyword evidence="2" id="KW-0560">Oxidoreductase</keyword>
<dbReference type="RefSeq" id="WP_120013155.1">
    <property type="nucleotide sequence ID" value="NZ_QZWZ01000003.1"/>
</dbReference>
<dbReference type="PRINTS" id="PR00081">
    <property type="entry name" value="GDHRDH"/>
</dbReference>
<keyword evidence="4" id="KW-1185">Reference proteome</keyword>
<sequence length="257" mass="27051">MYQARFRVDNEVAVVTGGGRGIGLACADALGEAGASLVIIEPDEQVGSAGRDELIAKGHKAELVIGDVTSSARVTEIADLLAGHGTPASILVNNAGIGSSGISLEDVDDELWLRMMDVNVNGVFRCCRAFGRHMIAARHGSIVNLGSMSGTICNRPQPQTPYNVSKAAVHHLTRSIAAEWAPHGVRVNAVAPTYIETPMVLAIPENKTRIEAWLRDTPMGRMGQAHEVASAVLFLASDAASLMTGAVVPVDAGFTCW</sequence>
<evidence type="ECO:0000313" key="3">
    <source>
        <dbReference type="EMBL" id="RJT41295.1"/>
    </source>
</evidence>
<name>A0A3A5KX16_9HYPH</name>
<dbReference type="Proteomes" id="UP000272706">
    <property type="component" value="Unassembled WGS sequence"/>
</dbReference>
<dbReference type="PRINTS" id="PR00080">
    <property type="entry name" value="SDRFAMILY"/>
</dbReference>
<protein>
    <submittedName>
        <fullName evidence="3">SDR family oxidoreductase</fullName>
    </submittedName>
</protein>
<dbReference type="Pfam" id="PF13561">
    <property type="entry name" value="adh_short_C2"/>
    <property type="match status" value="1"/>
</dbReference>
<dbReference type="PANTHER" id="PTHR42760:SF115">
    <property type="entry name" value="3-OXOACYL-[ACYL-CARRIER-PROTEIN] REDUCTASE FABG"/>
    <property type="match status" value="1"/>
</dbReference>
<dbReference type="SUPFAM" id="SSF51735">
    <property type="entry name" value="NAD(P)-binding Rossmann-fold domains"/>
    <property type="match status" value="1"/>
</dbReference>
<comment type="similarity">
    <text evidence="1">Belongs to the short-chain dehydrogenases/reductases (SDR) family.</text>
</comment>
<accession>A0A3A5KX16</accession>
<evidence type="ECO:0000256" key="2">
    <source>
        <dbReference type="ARBA" id="ARBA00023002"/>
    </source>
</evidence>
<dbReference type="InterPro" id="IPR036291">
    <property type="entry name" value="NAD(P)-bd_dom_sf"/>
</dbReference>
<gene>
    <name evidence="3" type="ORF">D3227_05685</name>
</gene>
<dbReference type="OrthoDB" id="9805986at2"/>
<dbReference type="GO" id="GO:0016616">
    <property type="term" value="F:oxidoreductase activity, acting on the CH-OH group of donors, NAD or NADP as acceptor"/>
    <property type="evidence" value="ECO:0007669"/>
    <property type="project" value="UniProtKB-ARBA"/>
</dbReference>
<organism evidence="3 4">
    <name type="scientific">Mesorhizobium waimense</name>
    <dbReference type="NCBI Taxonomy" id="1300307"/>
    <lineage>
        <taxon>Bacteria</taxon>
        <taxon>Pseudomonadati</taxon>
        <taxon>Pseudomonadota</taxon>
        <taxon>Alphaproteobacteria</taxon>
        <taxon>Hyphomicrobiales</taxon>
        <taxon>Phyllobacteriaceae</taxon>
        <taxon>Mesorhizobium</taxon>
    </lineage>
</organism>
<dbReference type="AlphaFoldDB" id="A0A3A5KX16"/>
<dbReference type="EMBL" id="QZWZ01000003">
    <property type="protein sequence ID" value="RJT41295.1"/>
    <property type="molecule type" value="Genomic_DNA"/>
</dbReference>
<dbReference type="GO" id="GO:0005975">
    <property type="term" value="P:carbohydrate metabolic process"/>
    <property type="evidence" value="ECO:0007669"/>
    <property type="project" value="UniProtKB-ARBA"/>
</dbReference>
<reference evidence="3 4" key="1">
    <citation type="submission" date="2018-09" db="EMBL/GenBank/DDBJ databases">
        <title>Mesorhizobium carmichaelinearum sp. nov. isolated from Carmichaelinea spp. root nodules in New Zealand.</title>
        <authorList>
            <person name="De Meyer S.E."/>
        </authorList>
    </citation>
    <scope>NUCLEOTIDE SEQUENCE [LARGE SCALE GENOMIC DNA]</scope>
    <source>
        <strain evidence="3 4">ICMP19557</strain>
    </source>
</reference>
<dbReference type="PROSITE" id="PS00061">
    <property type="entry name" value="ADH_SHORT"/>
    <property type="match status" value="1"/>
</dbReference>
<dbReference type="InterPro" id="IPR020904">
    <property type="entry name" value="Sc_DH/Rdtase_CS"/>
</dbReference>
<evidence type="ECO:0000313" key="4">
    <source>
        <dbReference type="Proteomes" id="UP000272706"/>
    </source>
</evidence>
<proteinExistence type="inferred from homology"/>
<dbReference type="InterPro" id="IPR002347">
    <property type="entry name" value="SDR_fam"/>
</dbReference>
<dbReference type="PANTHER" id="PTHR42760">
    <property type="entry name" value="SHORT-CHAIN DEHYDROGENASES/REDUCTASES FAMILY MEMBER"/>
    <property type="match status" value="1"/>
</dbReference>
<comment type="caution">
    <text evidence="3">The sequence shown here is derived from an EMBL/GenBank/DDBJ whole genome shotgun (WGS) entry which is preliminary data.</text>
</comment>
<evidence type="ECO:0000256" key="1">
    <source>
        <dbReference type="ARBA" id="ARBA00006484"/>
    </source>
</evidence>
<dbReference type="Gene3D" id="3.40.50.720">
    <property type="entry name" value="NAD(P)-binding Rossmann-like Domain"/>
    <property type="match status" value="1"/>
</dbReference>
<dbReference type="FunFam" id="3.40.50.720:FF:000240">
    <property type="entry name" value="SDR family oxidoreductase"/>
    <property type="match status" value="1"/>
</dbReference>